<comment type="caution">
    <text evidence="3">The sequence shown here is derived from an EMBL/GenBank/DDBJ whole genome shotgun (WGS) entry which is preliminary data.</text>
</comment>
<accession>A0A545SPT9</accession>
<proteinExistence type="predicted"/>
<dbReference type="InterPro" id="IPR009875">
    <property type="entry name" value="PilZ_domain"/>
</dbReference>
<dbReference type="Proteomes" id="UP000319732">
    <property type="component" value="Unassembled WGS sequence"/>
</dbReference>
<dbReference type="RefSeq" id="WP_142929942.1">
    <property type="nucleotide sequence ID" value="NZ_ML660113.1"/>
</dbReference>
<protein>
    <submittedName>
        <fullName evidence="3">PilZ domain-containing protein</fullName>
    </submittedName>
</protein>
<evidence type="ECO:0000313" key="4">
    <source>
        <dbReference type="Proteomes" id="UP000319732"/>
    </source>
</evidence>
<evidence type="ECO:0000256" key="1">
    <source>
        <dbReference type="SAM" id="MobiDB-lite"/>
    </source>
</evidence>
<dbReference type="Gene3D" id="2.40.10.220">
    <property type="entry name" value="predicted glycosyltransferase like domains"/>
    <property type="match status" value="1"/>
</dbReference>
<dbReference type="SUPFAM" id="SSF141371">
    <property type="entry name" value="PilZ domain-like"/>
    <property type="match status" value="1"/>
</dbReference>
<gene>
    <name evidence="3" type="ORF">FKG94_26355</name>
</gene>
<reference evidence="3 4" key="1">
    <citation type="submission" date="2019-06" db="EMBL/GenBank/DDBJ databases">
        <title>Whole genome sequence for Cellvibrionaceae sp. R142.</title>
        <authorList>
            <person name="Wang G."/>
        </authorList>
    </citation>
    <scope>NUCLEOTIDE SEQUENCE [LARGE SCALE GENOMIC DNA]</scope>
    <source>
        <strain evidence="3 4">R142</strain>
    </source>
</reference>
<evidence type="ECO:0000259" key="2">
    <source>
        <dbReference type="Pfam" id="PF07238"/>
    </source>
</evidence>
<dbReference type="GO" id="GO:0035438">
    <property type="term" value="F:cyclic-di-GMP binding"/>
    <property type="evidence" value="ECO:0007669"/>
    <property type="project" value="InterPro"/>
</dbReference>
<keyword evidence="4" id="KW-1185">Reference proteome</keyword>
<dbReference type="AlphaFoldDB" id="A0A545SPT9"/>
<feature type="region of interest" description="Disordered" evidence="1">
    <location>
        <begin position="107"/>
        <end position="131"/>
    </location>
</feature>
<dbReference type="EMBL" id="VHSG01000037">
    <property type="protein sequence ID" value="TQV66993.1"/>
    <property type="molecule type" value="Genomic_DNA"/>
</dbReference>
<feature type="domain" description="PilZ" evidence="2">
    <location>
        <begin position="10"/>
        <end position="106"/>
    </location>
</feature>
<name>A0A545SPT9_9GAMM</name>
<sequence length="131" mass="15084">MTSILTPGRDRRYFPRVAYRAYATLVTTRQRWPVHILDLSFNGALAALIHRHDLKDGEELILTIELDDGDSIKMQGKLSHQRAHFLGIECRASGIDNQARLRDLLEKNKETTGDPERSLDTMLHEHEESYD</sequence>
<organism evidence="3 4">
    <name type="scientific">Exilibacterium tricleocarpae</name>
    <dbReference type="NCBI Taxonomy" id="2591008"/>
    <lineage>
        <taxon>Bacteria</taxon>
        <taxon>Pseudomonadati</taxon>
        <taxon>Pseudomonadota</taxon>
        <taxon>Gammaproteobacteria</taxon>
        <taxon>Cellvibrionales</taxon>
        <taxon>Cellvibrionaceae</taxon>
        <taxon>Exilibacterium</taxon>
    </lineage>
</organism>
<dbReference type="OrthoDB" id="5706188at2"/>
<evidence type="ECO:0000313" key="3">
    <source>
        <dbReference type="EMBL" id="TQV66993.1"/>
    </source>
</evidence>
<dbReference type="Pfam" id="PF07238">
    <property type="entry name" value="PilZ"/>
    <property type="match status" value="1"/>
</dbReference>